<name>A0AA89BPR4_PINIB</name>
<evidence type="ECO:0000256" key="9">
    <source>
        <dbReference type="ARBA" id="ARBA00023180"/>
    </source>
</evidence>
<evidence type="ECO:0000256" key="12">
    <source>
        <dbReference type="PIRSR" id="PIRSR605027-3"/>
    </source>
</evidence>
<dbReference type="GO" id="GO:0046872">
    <property type="term" value="F:metal ion binding"/>
    <property type="evidence" value="ECO:0007669"/>
    <property type="project" value="UniProtKB-KW"/>
</dbReference>
<evidence type="ECO:0000256" key="4">
    <source>
        <dbReference type="ARBA" id="ARBA00022679"/>
    </source>
</evidence>
<evidence type="ECO:0000256" key="5">
    <source>
        <dbReference type="ARBA" id="ARBA00022692"/>
    </source>
</evidence>
<keyword evidence="16" id="KW-1185">Reference proteome</keyword>
<evidence type="ECO:0000256" key="2">
    <source>
        <dbReference type="ARBA" id="ARBA00007706"/>
    </source>
</evidence>
<protein>
    <recommendedName>
        <fullName evidence="3 14">Galactosylgalactosylxylosylprotein 3-beta-glucuronosyltransferase</fullName>
        <ecNumber evidence="3 14">2.4.1.135</ecNumber>
    </recommendedName>
</protein>
<keyword evidence="9 13" id="KW-0325">Glycoprotein</keyword>
<organism evidence="15 16">
    <name type="scientific">Pinctada imbricata</name>
    <name type="common">Atlantic pearl-oyster</name>
    <name type="synonym">Pinctada martensii</name>
    <dbReference type="NCBI Taxonomy" id="66713"/>
    <lineage>
        <taxon>Eukaryota</taxon>
        <taxon>Metazoa</taxon>
        <taxon>Spiralia</taxon>
        <taxon>Lophotrochozoa</taxon>
        <taxon>Mollusca</taxon>
        <taxon>Bivalvia</taxon>
        <taxon>Autobranchia</taxon>
        <taxon>Pteriomorphia</taxon>
        <taxon>Pterioida</taxon>
        <taxon>Pterioidea</taxon>
        <taxon>Pteriidae</taxon>
        <taxon>Pinctada</taxon>
    </lineage>
</organism>
<comment type="cofactor">
    <cofactor evidence="12 14">
        <name>Mn(2+)</name>
        <dbReference type="ChEBI" id="CHEBI:29035"/>
    </cofactor>
</comment>
<feature type="binding site" evidence="12">
    <location>
        <position position="95"/>
    </location>
    <ligand>
        <name>Mn(2+)</name>
        <dbReference type="ChEBI" id="CHEBI:29035"/>
    </ligand>
</feature>
<keyword evidence="7 14" id="KW-1133">Transmembrane helix</keyword>
<dbReference type="PANTHER" id="PTHR10896:SF51">
    <property type="entry name" value="GALACTOSYLGALACTOSYLXYLOSYLPROTEIN 3-BETA-GLUCURONOSYLTRANSFERASE S"/>
    <property type="match status" value="1"/>
</dbReference>
<comment type="pathway">
    <text evidence="14">Protein modification; protein glycosylation.</text>
</comment>
<dbReference type="Proteomes" id="UP001186944">
    <property type="component" value="Unassembled WGS sequence"/>
</dbReference>
<keyword evidence="8 14" id="KW-0472">Membrane</keyword>
<proteinExistence type="inferred from homology"/>
<evidence type="ECO:0000256" key="11">
    <source>
        <dbReference type="PIRSR" id="PIRSR605027-1"/>
    </source>
</evidence>
<evidence type="ECO:0000256" key="10">
    <source>
        <dbReference type="ARBA" id="ARBA00047979"/>
    </source>
</evidence>
<feature type="active site" description="Proton donor/acceptor" evidence="11">
    <location>
        <position position="177"/>
    </location>
</feature>
<evidence type="ECO:0000256" key="8">
    <source>
        <dbReference type="ARBA" id="ARBA00023136"/>
    </source>
</evidence>
<evidence type="ECO:0000313" key="16">
    <source>
        <dbReference type="Proteomes" id="UP001186944"/>
    </source>
</evidence>
<gene>
    <name evidence="15" type="ORF">FSP39_011258</name>
</gene>
<keyword evidence="5 14" id="KW-0812">Transmembrane</keyword>
<dbReference type="EMBL" id="VSWD01000014">
    <property type="protein sequence ID" value="KAK3082999.1"/>
    <property type="molecule type" value="Genomic_DNA"/>
</dbReference>
<keyword evidence="12 14" id="KW-0479">Metal-binding</keyword>
<dbReference type="Gene3D" id="3.90.550.10">
    <property type="entry name" value="Spore Coat Polysaccharide Biosynthesis Protein SpsA, Chain A"/>
    <property type="match status" value="1"/>
</dbReference>
<comment type="subcellular location">
    <subcellularLocation>
        <location evidence="14">Golgi apparatus membrane</location>
        <topology evidence="14">Single-pass type II membrane protein</topology>
    </subcellularLocation>
    <subcellularLocation>
        <location evidence="1">Membrane</location>
        <topology evidence="1">Single-pass type II membrane protein</topology>
    </subcellularLocation>
</comment>
<dbReference type="GO" id="GO:0000139">
    <property type="term" value="C:Golgi membrane"/>
    <property type="evidence" value="ECO:0007669"/>
    <property type="project" value="UniProtKB-SubCell"/>
</dbReference>
<dbReference type="GO" id="GO:0005975">
    <property type="term" value="P:carbohydrate metabolic process"/>
    <property type="evidence" value="ECO:0007669"/>
    <property type="project" value="TreeGrafter"/>
</dbReference>
<dbReference type="GO" id="GO:0015018">
    <property type="term" value="F:galactosylgalactosylxylosylprotein 3-beta-glucuronosyltransferase activity"/>
    <property type="evidence" value="ECO:0007669"/>
    <property type="project" value="UniProtKB-UniRule"/>
</dbReference>
<dbReference type="SUPFAM" id="SSF53448">
    <property type="entry name" value="Nucleotide-diphospho-sugar transferases"/>
    <property type="match status" value="1"/>
</dbReference>
<evidence type="ECO:0000256" key="6">
    <source>
        <dbReference type="ARBA" id="ARBA00022968"/>
    </source>
</evidence>
<keyword evidence="4 14" id="KW-0808">Transferase</keyword>
<keyword evidence="12 14" id="KW-0464">Manganese</keyword>
<evidence type="ECO:0000256" key="14">
    <source>
        <dbReference type="RuleBase" id="RU363127"/>
    </source>
</evidence>
<evidence type="ECO:0000256" key="13">
    <source>
        <dbReference type="PIRSR" id="PIRSR605027-6"/>
    </source>
</evidence>
<keyword evidence="14" id="KW-0333">Golgi apparatus</keyword>
<evidence type="ECO:0000256" key="7">
    <source>
        <dbReference type="ARBA" id="ARBA00022989"/>
    </source>
</evidence>
<dbReference type="InterPro" id="IPR029044">
    <property type="entry name" value="Nucleotide-diphossugar_trans"/>
</dbReference>
<feature type="transmembrane region" description="Helical" evidence="14">
    <location>
        <begin position="6"/>
        <end position="24"/>
    </location>
</feature>
<reference evidence="15" key="1">
    <citation type="submission" date="2019-08" db="EMBL/GenBank/DDBJ databases">
        <title>The improved chromosome-level genome for the pearl oyster Pinctada fucata martensii using PacBio sequencing and Hi-C.</title>
        <authorList>
            <person name="Zheng Z."/>
        </authorList>
    </citation>
    <scope>NUCLEOTIDE SEQUENCE</scope>
    <source>
        <strain evidence="15">ZZ-2019</strain>
        <tissue evidence="15">Adductor muscle</tissue>
    </source>
</reference>
<keyword evidence="6 14" id="KW-0735">Signal-anchor</keyword>
<dbReference type="Pfam" id="PF03360">
    <property type="entry name" value="Glyco_transf_43"/>
    <property type="match status" value="1"/>
</dbReference>
<dbReference type="PANTHER" id="PTHR10896">
    <property type="entry name" value="GALACTOSYLGALACTOSYLXYLOSYLPROTEIN 3-BETA-GLUCURONOSYLTRANSFERASE BETA-1,3-GLUCURONYLTRANSFERASE"/>
    <property type="match status" value="1"/>
</dbReference>
<sequence>MRSNVYVMLSSSFMLGLMIGFIIWQIEDGYQTDGVVEELLSAYDIRHTYFAQNNTLTGKKRSQIKGVDQRNAALNWIRLNHNRDDSAVIYFADDDNTYSLELFDEIRFTQKISIFPVGLLDDEIIIKDGKVVGFGKQKKGYQRRFAVDMASFAINVDVLFKNPYLQFVSNYSNGYLETKFLEQFTDLPELEPKANNCTKVRRTQSE</sequence>
<dbReference type="AlphaFoldDB" id="A0AA89BPR4"/>
<comment type="caution">
    <text evidence="15">The sequence shown here is derived from an EMBL/GenBank/DDBJ whole genome shotgun (WGS) entry which is preliminary data.</text>
</comment>
<evidence type="ECO:0000256" key="3">
    <source>
        <dbReference type="ARBA" id="ARBA00012641"/>
    </source>
</evidence>
<dbReference type="EC" id="2.4.1.135" evidence="3 14"/>
<comment type="catalytic activity">
    <reaction evidence="10 14">
        <text>3-O-(beta-D-galactosyl-(1-&gt;3)-beta-D-galactosyl-(1-&gt;4)-beta-D-xylosyl)-L-seryl-[protein] + UDP-alpha-D-glucuronate = 3-O-(beta-D-GlcA-(1-&gt;3)-beta-D-Gal-(1-&gt;3)-beta-D-Gal-(1-&gt;4)-beta-D-Xyl)-L-seryl-[protein] + UDP + H(+)</text>
        <dbReference type="Rhea" id="RHEA:24168"/>
        <dbReference type="Rhea" id="RHEA-COMP:12571"/>
        <dbReference type="Rhea" id="RHEA-COMP:12573"/>
        <dbReference type="ChEBI" id="CHEBI:15378"/>
        <dbReference type="ChEBI" id="CHEBI:58052"/>
        <dbReference type="ChEBI" id="CHEBI:58223"/>
        <dbReference type="ChEBI" id="CHEBI:132090"/>
        <dbReference type="ChEBI" id="CHEBI:132093"/>
        <dbReference type="EC" id="2.4.1.135"/>
    </reaction>
</comment>
<dbReference type="InterPro" id="IPR005027">
    <property type="entry name" value="Glyco_trans_43"/>
</dbReference>
<feature type="glycosylation site" description="N-linked (GlcNAc...) asparagine" evidence="13">
    <location>
        <position position="196"/>
    </location>
</feature>
<accession>A0AA89BPR4</accession>
<comment type="similarity">
    <text evidence="2 14">Belongs to the glycosyltransferase 43 family.</text>
</comment>
<dbReference type="GO" id="GO:0050650">
    <property type="term" value="P:chondroitin sulfate proteoglycan biosynthetic process"/>
    <property type="evidence" value="ECO:0007669"/>
    <property type="project" value="TreeGrafter"/>
</dbReference>
<evidence type="ECO:0000256" key="1">
    <source>
        <dbReference type="ARBA" id="ARBA00004606"/>
    </source>
</evidence>
<evidence type="ECO:0000313" key="15">
    <source>
        <dbReference type="EMBL" id="KAK3082999.1"/>
    </source>
</evidence>